<protein>
    <submittedName>
        <fullName evidence="3">Uncharacterized protein</fullName>
    </submittedName>
</protein>
<keyword evidence="1" id="KW-0732">Signal</keyword>
<name>A0A914KKJ4_MELIC</name>
<accession>A0A914KKJ4</accession>
<evidence type="ECO:0000256" key="1">
    <source>
        <dbReference type="SAM" id="SignalP"/>
    </source>
</evidence>
<dbReference type="AlphaFoldDB" id="A0A914KKJ4"/>
<reference evidence="3" key="1">
    <citation type="submission" date="2022-11" db="UniProtKB">
        <authorList>
            <consortium name="WormBaseParasite"/>
        </authorList>
    </citation>
    <scope>IDENTIFICATION</scope>
</reference>
<feature type="signal peptide" evidence="1">
    <location>
        <begin position="1"/>
        <end position="21"/>
    </location>
</feature>
<proteinExistence type="predicted"/>
<organism evidence="2 3">
    <name type="scientific">Meloidogyne incognita</name>
    <name type="common">Southern root-knot nematode worm</name>
    <name type="synonym">Oxyuris incognita</name>
    <dbReference type="NCBI Taxonomy" id="6306"/>
    <lineage>
        <taxon>Eukaryota</taxon>
        <taxon>Metazoa</taxon>
        <taxon>Ecdysozoa</taxon>
        <taxon>Nematoda</taxon>
        <taxon>Chromadorea</taxon>
        <taxon>Rhabditida</taxon>
        <taxon>Tylenchina</taxon>
        <taxon>Tylenchomorpha</taxon>
        <taxon>Tylenchoidea</taxon>
        <taxon>Meloidogynidae</taxon>
        <taxon>Meloidogyninae</taxon>
        <taxon>Meloidogyne</taxon>
        <taxon>Meloidogyne incognita group</taxon>
    </lineage>
</organism>
<evidence type="ECO:0000313" key="3">
    <source>
        <dbReference type="WBParaSite" id="Minc3s00030g01827"/>
    </source>
</evidence>
<evidence type="ECO:0000313" key="2">
    <source>
        <dbReference type="Proteomes" id="UP000887563"/>
    </source>
</evidence>
<keyword evidence="2" id="KW-1185">Reference proteome</keyword>
<dbReference type="Proteomes" id="UP000887563">
    <property type="component" value="Unplaced"/>
</dbReference>
<feature type="chain" id="PRO_5037756354" evidence="1">
    <location>
        <begin position="22"/>
        <end position="292"/>
    </location>
</feature>
<sequence length="292" mass="34205">MVMVMNVLFVFLMMFVGSLDGKDKYPNLKKPINLHIEVNPCPNCEAWCANLTDYTCNYNCHRLNRYSHKLSDIENHLSYEQYWAEKDNNKTGRNERREVHVDLEQPEDRKKLKEYCSEKETYNCIYENNNNVYPLCALDFTPYDDNLKECCRILKKCTADNYAYEYDPECHPVYGKVWVRKHEIKKFPKENPKYWTFGDRYIARDPSYMVIDACKLQCTNGRLVPNIRSQTTETPTIKTTFSTSISTTKLTTTKIPIPKTPPTSNLTAKVDKTEAISQGKNGVFEFKFKKQI</sequence>
<dbReference type="WBParaSite" id="Minc3s00030g01827">
    <property type="protein sequence ID" value="Minc3s00030g01827"/>
    <property type="gene ID" value="Minc3s00030g01827"/>
</dbReference>